<protein>
    <submittedName>
        <fullName evidence="1">18817_t:CDS:1</fullName>
    </submittedName>
</protein>
<comment type="caution">
    <text evidence="1">The sequence shown here is derived from an EMBL/GenBank/DDBJ whole genome shotgun (WGS) entry which is preliminary data.</text>
</comment>
<sequence>FVKEMVKLLELFETIIKKLSSASYPTLNMVYLYIYILKQIFAPKIEDGKTIDSYLDLIYRLLVLNDNLKDIEDDNNENENTTYVKYLSPANTENLIQRVHTAIYLSLDKL</sequence>
<dbReference type="Proteomes" id="UP000789920">
    <property type="component" value="Unassembled WGS sequence"/>
</dbReference>
<reference evidence="1" key="1">
    <citation type="submission" date="2021-06" db="EMBL/GenBank/DDBJ databases">
        <authorList>
            <person name="Kallberg Y."/>
            <person name="Tangrot J."/>
            <person name="Rosling A."/>
        </authorList>
    </citation>
    <scope>NUCLEOTIDE SEQUENCE</scope>
    <source>
        <strain evidence="1">MA461A</strain>
    </source>
</reference>
<gene>
    <name evidence="1" type="ORF">RPERSI_LOCUS6760</name>
</gene>
<evidence type="ECO:0000313" key="2">
    <source>
        <dbReference type="Proteomes" id="UP000789920"/>
    </source>
</evidence>
<name>A0ACA9N3M3_9GLOM</name>
<feature type="non-terminal residue" evidence="1">
    <location>
        <position position="1"/>
    </location>
</feature>
<organism evidence="1 2">
    <name type="scientific">Racocetra persica</name>
    <dbReference type="NCBI Taxonomy" id="160502"/>
    <lineage>
        <taxon>Eukaryota</taxon>
        <taxon>Fungi</taxon>
        <taxon>Fungi incertae sedis</taxon>
        <taxon>Mucoromycota</taxon>
        <taxon>Glomeromycotina</taxon>
        <taxon>Glomeromycetes</taxon>
        <taxon>Diversisporales</taxon>
        <taxon>Gigasporaceae</taxon>
        <taxon>Racocetra</taxon>
    </lineage>
</organism>
<proteinExistence type="predicted"/>
<dbReference type="EMBL" id="CAJVQC010010929">
    <property type="protein sequence ID" value="CAG8622214.1"/>
    <property type="molecule type" value="Genomic_DNA"/>
</dbReference>
<evidence type="ECO:0000313" key="1">
    <source>
        <dbReference type="EMBL" id="CAG8622214.1"/>
    </source>
</evidence>
<keyword evidence="2" id="KW-1185">Reference proteome</keyword>
<accession>A0ACA9N3M3</accession>